<protein>
    <submittedName>
        <fullName evidence="2">Uncharacterized protein</fullName>
    </submittedName>
</protein>
<comment type="caution">
    <text evidence="2">The sequence shown here is derived from an EMBL/GenBank/DDBJ whole genome shotgun (WGS) entry which is preliminary data.</text>
</comment>
<reference evidence="2 3" key="1">
    <citation type="journal article" date="2019" name="Genome Biol. Evol.">
        <title>Insights into the evolution of the New World diploid cottons (Gossypium, subgenus Houzingenia) based on genome sequencing.</title>
        <authorList>
            <person name="Grover C.E."/>
            <person name="Arick M.A. 2nd"/>
            <person name="Thrash A."/>
            <person name="Conover J.L."/>
            <person name="Sanders W.S."/>
            <person name="Peterson D.G."/>
            <person name="Frelichowski J.E."/>
            <person name="Scheffler J.A."/>
            <person name="Scheffler B.E."/>
            <person name="Wendel J.F."/>
        </authorList>
    </citation>
    <scope>NUCLEOTIDE SEQUENCE [LARGE SCALE GENOMIC DNA]</scope>
    <source>
        <strain evidence="2">157</strain>
        <tissue evidence="2">Leaf</tissue>
    </source>
</reference>
<organism evidence="2 3">
    <name type="scientific">Gossypium lobatum</name>
    <dbReference type="NCBI Taxonomy" id="34289"/>
    <lineage>
        <taxon>Eukaryota</taxon>
        <taxon>Viridiplantae</taxon>
        <taxon>Streptophyta</taxon>
        <taxon>Embryophyta</taxon>
        <taxon>Tracheophyta</taxon>
        <taxon>Spermatophyta</taxon>
        <taxon>Magnoliopsida</taxon>
        <taxon>eudicotyledons</taxon>
        <taxon>Gunneridae</taxon>
        <taxon>Pentapetalae</taxon>
        <taxon>rosids</taxon>
        <taxon>malvids</taxon>
        <taxon>Malvales</taxon>
        <taxon>Malvaceae</taxon>
        <taxon>Malvoideae</taxon>
        <taxon>Gossypium</taxon>
    </lineage>
</organism>
<sequence>KLDKAKQELKSKDGALRKSVENFHNLEDKAEGKDQLCKAKEEKLNELENQLSSKRQSYNNLVFYPFTLFCLQIDPMQVVKLEHKLKEHVPLLWPSLLHTEG</sequence>
<name>A0A7J8NLJ0_9ROSI</name>
<dbReference type="Proteomes" id="UP000593572">
    <property type="component" value="Unassembled WGS sequence"/>
</dbReference>
<feature type="coiled-coil region" evidence="1">
    <location>
        <begin position="30"/>
        <end position="57"/>
    </location>
</feature>
<proteinExistence type="predicted"/>
<dbReference type="EMBL" id="JABEZX010356776">
    <property type="protein sequence ID" value="MBA0577682.1"/>
    <property type="molecule type" value="Genomic_DNA"/>
</dbReference>
<evidence type="ECO:0000313" key="3">
    <source>
        <dbReference type="Proteomes" id="UP000593572"/>
    </source>
</evidence>
<feature type="non-terminal residue" evidence="2">
    <location>
        <position position="101"/>
    </location>
</feature>
<keyword evidence="3" id="KW-1185">Reference proteome</keyword>
<accession>A0A7J8NLJ0</accession>
<dbReference type="AlphaFoldDB" id="A0A7J8NLJ0"/>
<keyword evidence="1" id="KW-0175">Coiled coil</keyword>
<evidence type="ECO:0000313" key="2">
    <source>
        <dbReference type="EMBL" id="MBA0577682.1"/>
    </source>
</evidence>
<gene>
    <name evidence="2" type="ORF">Golob_024663</name>
</gene>
<evidence type="ECO:0000256" key="1">
    <source>
        <dbReference type="SAM" id="Coils"/>
    </source>
</evidence>